<keyword evidence="5 8" id="KW-0812">Transmembrane</keyword>
<keyword evidence="6 8" id="KW-1133">Transmembrane helix</keyword>
<evidence type="ECO:0000256" key="3">
    <source>
        <dbReference type="ARBA" id="ARBA00022475"/>
    </source>
</evidence>
<organism evidence="9">
    <name type="scientific">hydrothermal vent metagenome</name>
    <dbReference type="NCBI Taxonomy" id="652676"/>
    <lineage>
        <taxon>unclassified sequences</taxon>
        <taxon>metagenomes</taxon>
        <taxon>ecological metagenomes</taxon>
    </lineage>
</organism>
<evidence type="ECO:0000256" key="2">
    <source>
        <dbReference type="ARBA" id="ARBA00022448"/>
    </source>
</evidence>
<keyword evidence="2" id="KW-0813">Transport</keyword>
<evidence type="ECO:0000256" key="8">
    <source>
        <dbReference type="SAM" id="Phobius"/>
    </source>
</evidence>
<dbReference type="GO" id="GO:0005886">
    <property type="term" value="C:plasma membrane"/>
    <property type="evidence" value="ECO:0007669"/>
    <property type="project" value="UniProtKB-SubCell"/>
</dbReference>
<dbReference type="PANTHER" id="PTHR30574">
    <property type="entry name" value="INNER MEMBRANE PROTEIN YEDE"/>
    <property type="match status" value="1"/>
</dbReference>
<evidence type="ECO:0000256" key="7">
    <source>
        <dbReference type="ARBA" id="ARBA00023136"/>
    </source>
</evidence>
<gene>
    <name evidence="9" type="ORF">MNBD_GAMMA07-561</name>
</gene>
<keyword evidence="7 8" id="KW-0472">Membrane</keyword>
<reference evidence="9" key="1">
    <citation type="submission" date="2018-06" db="EMBL/GenBank/DDBJ databases">
        <authorList>
            <person name="Zhirakovskaya E."/>
        </authorList>
    </citation>
    <scope>NUCLEOTIDE SEQUENCE</scope>
</reference>
<dbReference type="Pfam" id="PF04143">
    <property type="entry name" value="Sulf_transp"/>
    <property type="match status" value="1"/>
</dbReference>
<dbReference type="InterPro" id="IPR007272">
    <property type="entry name" value="Sulf_transp_TsuA/YedE"/>
</dbReference>
<name>A0A3B0XKE5_9ZZZZ</name>
<evidence type="ECO:0000256" key="5">
    <source>
        <dbReference type="ARBA" id="ARBA00022692"/>
    </source>
</evidence>
<protein>
    <submittedName>
        <fullName evidence="9">Uncharacterized protein</fullName>
    </submittedName>
</protein>
<evidence type="ECO:0000313" key="9">
    <source>
        <dbReference type="EMBL" id="VAW56574.1"/>
    </source>
</evidence>
<feature type="transmembrane region" description="Helical" evidence="8">
    <location>
        <begin position="106"/>
        <end position="128"/>
    </location>
</feature>
<evidence type="ECO:0000256" key="4">
    <source>
        <dbReference type="ARBA" id="ARBA00022519"/>
    </source>
</evidence>
<accession>A0A3B0XKE5</accession>
<feature type="transmembrane region" description="Helical" evidence="8">
    <location>
        <begin position="188"/>
        <end position="209"/>
    </location>
</feature>
<dbReference type="PANTHER" id="PTHR30574:SF1">
    <property type="entry name" value="SULPHUR TRANSPORT DOMAIN-CONTAINING PROTEIN"/>
    <property type="match status" value="1"/>
</dbReference>
<comment type="subcellular location">
    <subcellularLocation>
        <location evidence="1">Cell inner membrane</location>
        <topology evidence="1">Multi-pass membrane protein</topology>
    </subcellularLocation>
</comment>
<feature type="transmembrane region" description="Helical" evidence="8">
    <location>
        <begin position="6"/>
        <end position="23"/>
    </location>
</feature>
<sequence>MFEYMSWWVSALLLTLLAMGFFLSTRRTLSGSGNWTRIVLRDSREDIIQAEGAFRENPAMLKDALMKATIEEFGYKAVVSFLAERKGEALPHAVERRIKTTDHTHWTVHMVFLVMLVVGGFVAAKMTGTFAFRADLGEMHTVLFGGGMGYWITLIIGGGMLGFGSQLGGGCSFGHGLGGCPRFVPSSLIATATFFMTAIIVSVGIHFVITGALQ</sequence>
<feature type="transmembrane region" description="Helical" evidence="8">
    <location>
        <begin position="148"/>
        <end position="167"/>
    </location>
</feature>
<dbReference type="AlphaFoldDB" id="A0A3B0XKE5"/>
<evidence type="ECO:0000256" key="1">
    <source>
        <dbReference type="ARBA" id="ARBA00004429"/>
    </source>
</evidence>
<evidence type="ECO:0000256" key="6">
    <source>
        <dbReference type="ARBA" id="ARBA00022989"/>
    </source>
</evidence>
<keyword evidence="3" id="KW-1003">Cell membrane</keyword>
<dbReference type="EMBL" id="UOFF01000251">
    <property type="protein sequence ID" value="VAW56574.1"/>
    <property type="molecule type" value="Genomic_DNA"/>
</dbReference>
<proteinExistence type="predicted"/>
<keyword evidence="4" id="KW-0997">Cell inner membrane</keyword>